<protein>
    <submittedName>
        <fullName evidence="1">Uncharacterized protein</fullName>
    </submittedName>
</protein>
<organism evidence="1 2">
    <name type="scientific">Suipraeoptans intestinalis</name>
    <dbReference type="NCBI Taxonomy" id="2606628"/>
    <lineage>
        <taxon>Bacteria</taxon>
        <taxon>Bacillati</taxon>
        <taxon>Bacillota</taxon>
        <taxon>Clostridia</taxon>
        <taxon>Lachnospirales</taxon>
        <taxon>Lachnospiraceae</taxon>
        <taxon>Suipraeoptans</taxon>
    </lineage>
</organism>
<name>A0A6N7USM8_9FIRM</name>
<sequence>MKLRDEVEKIKSYGYNEANAESKLCQDIVLKAISESGLGRNATIKGGVVMRSISQNARRSCVLKEYRILKNYQ</sequence>
<keyword evidence="2" id="KW-1185">Reference proteome</keyword>
<dbReference type="RefSeq" id="WP_154477506.1">
    <property type="nucleotide sequence ID" value="NZ_VULY01000018.1"/>
</dbReference>
<reference evidence="1 2" key="1">
    <citation type="submission" date="2019-08" db="EMBL/GenBank/DDBJ databases">
        <title>In-depth cultivation of the pig gut microbiome towards novel bacterial diversity and tailored functional studies.</title>
        <authorList>
            <person name="Wylensek D."/>
            <person name="Hitch T.C.A."/>
            <person name="Clavel T."/>
        </authorList>
    </citation>
    <scope>NUCLEOTIDE SEQUENCE [LARGE SCALE GENOMIC DNA]</scope>
    <source>
        <strain evidence="1 2">68-1-5</strain>
    </source>
</reference>
<dbReference type="EMBL" id="VULY01000018">
    <property type="protein sequence ID" value="MSR94103.1"/>
    <property type="molecule type" value="Genomic_DNA"/>
</dbReference>
<dbReference type="Proteomes" id="UP000434409">
    <property type="component" value="Unassembled WGS sequence"/>
</dbReference>
<evidence type="ECO:0000313" key="2">
    <source>
        <dbReference type="Proteomes" id="UP000434409"/>
    </source>
</evidence>
<dbReference type="AlphaFoldDB" id="A0A6N7USM8"/>
<gene>
    <name evidence="1" type="ORF">FYJ34_07490</name>
</gene>
<proteinExistence type="predicted"/>
<evidence type="ECO:0000313" key="1">
    <source>
        <dbReference type="EMBL" id="MSR94103.1"/>
    </source>
</evidence>
<accession>A0A6N7USM8</accession>
<comment type="caution">
    <text evidence="1">The sequence shown here is derived from an EMBL/GenBank/DDBJ whole genome shotgun (WGS) entry which is preliminary data.</text>
</comment>